<dbReference type="EMBL" id="PDET01000001">
    <property type="protein sequence ID" value="PRD17233.1"/>
    <property type="molecule type" value="Genomic_DNA"/>
</dbReference>
<dbReference type="Proteomes" id="UP000239181">
    <property type="component" value="Unassembled WGS sequence"/>
</dbReference>
<proteinExistence type="predicted"/>
<keyword evidence="4" id="KW-1185">Reference proteome</keyword>
<organism evidence="3 4">
    <name type="scientific">Pantoea coffeiphila</name>
    <dbReference type="NCBI Taxonomy" id="1465635"/>
    <lineage>
        <taxon>Bacteria</taxon>
        <taxon>Pseudomonadati</taxon>
        <taxon>Pseudomonadota</taxon>
        <taxon>Gammaproteobacteria</taxon>
        <taxon>Enterobacterales</taxon>
        <taxon>Erwiniaceae</taxon>
        <taxon>Pantoea</taxon>
    </lineage>
</organism>
<feature type="compositionally biased region" description="Polar residues" evidence="2">
    <location>
        <begin position="209"/>
        <end position="230"/>
    </location>
</feature>
<reference evidence="3 4" key="1">
    <citation type="submission" date="2017-10" db="EMBL/GenBank/DDBJ databases">
        <title>Draft genome of two endophytic bacteria isolated from 'guarana' Paullinia cupana (Mart.) Ducke.</title>
        <authorList>
            <person name="Siqueira K.A."/>
            <person name="Liotti R.G."/>
            <person name="Mendes T.A."/>
            <person name="Soares M.A."/>
        </authorList>
    </citation>
    <scope>NUCLEOTIDE SEQUENCE [LARGE SCALE GENOMIC DNA]</scope>
    <source>
        <strain evidence="3 4">342</strain>
    </source>
</reference>
<dbReference type="SUPFAM" id="SSF111384">
    <property type="entry name" value="OmpH-like"/>
    <property type="match status" value="1"/>
</dbReference>
<evidence type="ECO:0000256" key="1">
    <source>
        <dbReference type="ARBA" id="ARBA00018026"/>
    </source>
</evidence>
<gene>
    <name evidence="3" type="ORF">CQW29_00940</name>
</gene>
<name>A0A2S9IHH4_9GAMM</name>
<evidence type="ECO:0000256" key="2">
    <source>
        <dbReference type="SAM" id="MobiDB-lite"/>
    </source>
</evidence>
<evidence type="ECO:0000313" key="4">
    <source>
        <dbReference type="Proteomes" id="UP000239181"/>
    </source>
</evidence>
<dbReference type="SMART" id="SM00935">
    <property type="entry name" value="OmpH"/>
    <property type="match status" value="1"/>
</dbReference>
<dbReference type="InterPro" id="IPR005632">
    <property type="entry name" value="Chaperone_Skp"/>
</dbReference>
<dbReference type="AlphaFoldDB" id="A0A2S9IHH4"/>
<sequence>MKILCAVLSVLLIVAVGYIFHQHQAVPERIALLDVEKIIAQSAPGKAGREHLSIIDRRFQKGMDDLHRSYQNAPEEEQQRVFSNAEETLVRQFSVEERGVSDALKKIIYEEAEKWRKEHNIGAIFPAQLALVSSDKQLDCTDEILAAVDRRQITFAELPVLQINQPPAMTPVSPLAKKKAEAKPSAPEVTKPQDSDSQDQGRPAPTAPETKSQTGKLTAPVTTNPESQTAGLAFSGASAAN</sequence>
<evidence type="ECO:0000313" key="3">
    <source>
        <dbReference type="EMBL" id="PRD17233.1"/>
    </source>
</evidence>
<feature type="region of interest" description="Disordered" evidence="2">
    <location>
        <begin position="166"/>
        <end position="241"/>
    </location>
</feature>
<dbReference type="GO" id="GO:0051082">
    <property type="term" value="F:unfolded protein binding"/>
    <property type="evidence" value="ECO:0007669"/>
    <property type="project" value="InterPro"/>
</dbReference>
<accession>A0A2S9IHH4</accession>
<dbReference type="Gene3D" id="3.30.910.20">
    <property type="entry name" value="Skp domain"/>
    <property type="match status" value="1"/>
</dbReference>
<dbReference type="InterPro" id="IPR024930">
    <property type="entry name" value="Skp_dom_sf"/>
</dbReference>
<protein>
    <recommendedName>
        <fullName evidence="1">Chaperone protein Skp</fullName>
    </recommendedName>
</protein>
<comment type="caution">
    <text evidence="3">The sequence shown here is derived from an EMBL/GenBank/DDBJ whole genome shotgun (WGS) entry which is preliminary data.</text>
</comment>